<dbReference type="AlphaFoldDB" id="A0AAI9TTF4"/>
<comment type="caution">
    <text evidence="1">The sequence shown here is derived from an EMBL/GenBank/DDBJ whole genome shotgun (WGS) entry which is preliminary data.</text>
</comment>
<keyword evidence="2" id="KW-1185">Reference proteome</keyword>
<protein>
    <submittedName>
        <fullName evidence="1">Uncharacterized protein</fullName>
    </submittedName>
</protein>
<dbReference type="Proteomes" id="UP001227192">
    <property type="component" value="Unassembled WGS sequence"/>
</dbReference>
<evidence type="ECO:0000313" key="2">
    <source>
        <dbReference type="Proteomes" id="UP001227192"/>
    </source>
</evidence>
<accession>A0AAI9TTF4</accession>
<sequence length="102" mass="10854">MYPAIGRIICKSVGRVAAVLGPYTLGPTACGVASWQRISDAACANSWRIVSALAAERGEVLVLRHDQVARQGDLQTLNSKVAWKESLLHPILVRRAAGSDSG</sequence>
<name>A0AAI9TTF4_PENTH</name>
<reference evidence="1" key="1">
    <citation type="submission" date="2015-06" db="EMBL/GenBank/DDBJ databases">
        <authorList>
            <person name="Nguyen H."/>
        </authorList>
    </citation>
    <scope>NUCLEOTIDE SEQUENCE</scope>
    <source>
        <strain evidence="1">DAOM 180753</strain>
    </source>
</reference>
<organism evidence="1 2">
    <name type="scientific">Penicillium thymicola</name>
    <dbReference type="NCBI Taxonomy" id="293382"/>
    <lineage>
        <taxon>Eukaryota</taxon>
        <taxon>Fungi</taxon>
        <taxon>Dikarya</taxon>
        <taxon>Ascomycota</taxon>
        <taxon>Pezizomycotina</taxon>
        <taxon>Eurotiomycetes</taxon>
        <taxon>Eurotiomycetidae</taxon>
        <taxon>Eurotiales</taxon>
        <taxon>Aspergillaceae</taxon>
        <taxon>Penicillium</taxon>
    </lineage>
</organism>
<proteinExistence type="predicted"/>
<reference evidence="1" key="2">
    <citation type="journal article" date="2016" name="Fungal Biol.">
        <title>Ochratoxin A production by Penicillium thymicola.</title>
        <authorList>
            <person name="Nguyen H.D.T."/>
            <person name="McMullin D.R."/>
            <person name="Ponomareva E."/>
            <person name="Riley R."/>
            <person name="Pomraning K.R."/>
            <person name="Baker S.E."/>
            <person name="Seifert K.A."/>
        </authorList>
    </citation>
    <scope>NUCLEOTIDE SEQUENCE</scope>
    <source>
        <strain evidence="1">DAOM 180753</strain>
    </source>
</reference>
<gene>
    <name evidence="1" type="ORF">VN97_g832</name>
</gene>
<evidence type="ECO:0000313" key="1">
    <source>
        <dbReference type="EMBL" id="KAJ9492424.1"/>
    </source>
</evidence>
<dbReference type="EMBL" id="LACB01000012">
    <property type="protein sequence ID" value="KAJ9492424.1"/>
    <property type="molecule type" value="Genomic_DNA"/>
</dbReference>